<organism evidence="2 3">
    <name type="scientific">Enterocloster hominis</name>
    <name type="common">ex Liu et al. 2021</name>
    <dbReference type="NCBI Taxonomy" id="2763663"/>
    <lineage>
        <taxon>Bacteria</taxon>
        <taxon>Bacillati</taxon>
        <taxon>Bacillota</taxon>
        <taxon>Clostridia</taxon>
        <taxon>Lachnospirales</taxon>
        <taxon>Lachnospiraceae</taxon>
        <taxon>Enterocloster</taxon>
    </lineage>
</organism>
<dbReference type="RefSeq" id="WP_262427585.1">
    <property type="nucleotide sequence ID" value="NZ_JACRTJ010000018.1"/>
</dbReference>
<protein>
    <submittedName>
        <fullName evidence="2">Ribonuclease H-like domain-containing protein</fullName>
    </submittedName>
</protein>
<dbReference type="Gene3D" id="3.30.420.10">
    <property type="entry name" value="Ribonuclease H-like superfamily/Ribonuclease H"/>
    <property type="match status" value="1"/>
</dbReference>
<dbReference type="PANTHER" id="PTHR38462">
    <property type="entry name" value="EXONUCLEASE-LIKE PROTEIN"/>
    <property type="match status" value="1"/>
</dbReference>
<accession>A0ABR7NT55</accession>
<gene>
    <name evidence="2" type="ORF">H8708_08680</name>
</gene>
<dbReference type="Pfam" id="PF13482">
    <property type="entry name" value="RNase_H_2"/>
    <property type="match status" value="1"/>
</dbReference>
<name>A0ABR7NT55_9FIRM</name>
<evidence type="ECO:0000313" key="3">
    <source>
        <dbReference type="Proteomes" id="UP000647491"/>
    </source>
</evidence>
<dbReference type="InterPro" id="IPR036397">
    <property type="entry name" value="RNaseH_sf"/>
</dbReference>
<dbReference type="InterPro" id="IPR012337">
    <property type="entry name" value="RNaseH-like_sf"/>
</dbReference>
<feature type="domain" description="YprB ribonuclease H-like" evidence="1">
    <location>
        <begin position="26"/>
        <end position="190"/>
    </location>
</feature>
<dbReference type="EMBL" id="JACRTJ010000018">
    <property type="protein sequence ID" value="MBC8599300.1"/>
    <property type="molecule type" value="Genomic_DNA"/>
</dbReference>
<reference evidence="2 3" key="1">
    <citation type="submission" date="2020-08" db="EMBL/GenBank/DDBJ databases">
        <title>Genome public.</title>
        <authorList>
            <person name="Liu C."/>
            <person name="Sun Q."/>
        </authorList>
    </citation>
    <scope>NUCLEOTIDE SEQUENCE [LARGE SCALE GENOMIC DNA]</scope>
    <source>
        <strain evidence="2 3">BX10</strain>
    </source>
</reference>
<proteinExistence type="predicted"/>
<sequence length="359" mass="41396">MITIQNTFDAEGSYPLARLGDPASLLFFDIETTGFSGDFCTVYLIGCVFYKEGRAHFIQWFADTKASEAQVIQSFFSFLKDYSVLVHFNGDTFDIPFLMKRCRALKLPCDFSGVESVDIYKRIKPWKKHLGLENLKQKTIEGFLSICREDRFDGGQLISVYEDYLKTRDKNLLRLLLLHNEEDLKGMPSLLPILFYPDFFTQDFTLLDLKKAAGETPRLLLSLKGEEETVLPRPLCAAVPSYGFAAAGNALELSIRLYEGTLKYYYPSYKDYYYLIYEDTAVHKSVGEYVDRDARIKATKETCYTKKSGVFLPQPEPVWIPEFKTSSKDRTGFFEFSPSCFQDPVRLNQYIKKIWAELF</sequence>
<comment type="caution">
    <text evidence="2">The sequence shown here is derived from an EMBL/GenBank/DDBJ whole genome shotgun (WGS) entry which is preliminary data.</text>
</comment>
<evidence type="ECO:0000313" key="2">
    <source>
        <dbReference type="EMBL" id="MBC8599300.1"/>
    </source>
</evidence>
<keyword evidence="3" id="KW-1185">Reference proteome</keyword>
<dbReference type="Proteomes" id="UP000647491">
    <property type="component" value="Unassembled WGS sequence"/>
</dbReference>
<dbReference type="PANTHER" id="PTHR38462:SF1">
    <property type="entry name" value="YPRB RIBONUCLEASE H-LIKE DOMAIN-CONTAINING PROTEIN"/>
    <property type="match status" value="1"/>
</dbReference>
<evidence type="ECO:0000259" key="1">
    <source>
        <dbReference type="Pfam" id="PF13482"/>
    </source>
</evidence>
<dbReference type="SUPFAM" id="SSF53098">
    <property type="entry name" value="Ribonuclease H-like"/>
    <property type="match status" value="1"/>
</dbReference>
<dbReference type="InterPro" id="IPR038720">
    <property type="entry name" value="YprB_RNase_H-like_dom"/>
</dbReference>